<evidence type="ECO:0000256" key="2">
    <source>
        <dbReference type="ARBA" id="ARBA00005102"/>
    </source>
</evidence>
<evidence type="ECO:0000256" key="10">
    <source>
        <dbReference type="ARBA" id="ARBA00023033"/>
    </source>
</evidence>
<name>A0A6G9YZK1_9NOCA</name>
<gene>
    <name evidence="16" type="ORF">F6W96_08075</name>
</gene>
<evidence type="ECO:0000256" key="11">
    <source>
        <dbReference type="ARBA" id="ARBA00029939"/>
    </source>
</evidence>
<evidence type="ECO:0000256" key="15">
    <source>
        <dbReference type="ARBA" id="ARBA00048407"/>
    </source>
</evidence>
<sequence length="443" mass="48617">MRSGHDVLDVIGIGIGPANLSLAALLAGAGGTALEAEFLDSRPRFEWHPGLMLPDAQMQVHYLKDLVTPVDPTNPFSFPSFLVDTKRFYRLLVTGRTKVPRREFEQYCRWAAERIPGLRFGVGVHDVRWDGELFAVRTDRGVLRARNVVSGTGLPPKLPACAAGLDPARVLHASALLDAPREFAGRRVAVVGGGQSGAEVVHHLLTTRDRPASIVWGTSRPNMLPLDDSPFVDELFVPNYSRYFHGLPAGRRAELVRQQQMASDGVSVSLLEAIYRRLYDLEMLEQVPRPCTVLLGHRLTGIEETGSGLVTAWLPHDGDQVRHEVDLVVCATGYQHDLPRPLAPLRSVLLSGDGTPRVRADFSLDWTGPAGNRVYVQNAARQHFGVADPNLSLLAWRSATIANSLLGFERYDTGAVSAALDWQTADSEAAADRNETNRTVVHR</sequence>
<dbReference type="RefSeq" id="WP_167485563.1">
    <property type="nucleotide sequence ID" value="NZ_CP046173.1"/>
</dbReference>
<dbReference type="InterPro" id="IPR025700">
    <property type="entry name" value="Lys/Orn_oxygenase"/>
</dbReference>
<protein>
    <recommendedName>
        <fullName evidence="5">L-lysine N6-monooxygenase MbtG</fullName>
        <ecNumber evidence="4">1.14.13.59</ecNumber>
    </recommendedName>
    <alternativeName>
        <fullName evidence="14">Lysine 6-N-hydroxylase</fullName>
    </alternativeName>
    <alternativeName>
        <fullName evidence="13">Lysine N6-hydroxylase</fullName>
    </alternativeName>
    <alternativeName>
        <fullName evidence="11">Lysine-N-oxygenase</fullName>
    </alternativeName>
    <alternativeName>
        <fullName evidence="12">Mycobactin synthase protein G</fullName>
    </alternativeName>
</protein>
<evidence type="ECO:0000256" key="13">
    <source>
        <dbReference type="ARBA" id="ARBA00032493"/>
    </source>
</evidence>
<dbReference type="Gene3D" id="3.50.50.60">
    <property type="entry name" value="FAD/NAD(P)-binding domain"/>
    <property type="match status" value="1"/>
</dbReference>
<dbReference type="PANTHER" id="PTHR42802">
    <property type="entry name" value="MONOOXYGENASE"/>
    <property type="match status" value="1"/>
</dbReference>
<organism evidence="16 17">
    <name type="scientific">Nocardia terpenica</name>
    <dbReference type="NCBI Taxonomy" id="455432"/>
    <lineage>
        <taxon>Bacteria</taxon>
        <taxon>Bacillati</taxon>
        <taxon>Actinomycetota</taxon>
        <taxon>Actinomycetes</taxon>
        <taxon>Mycobacteriales</taxon>
        <taxon>Nocardiaceae</taxon>
        <taxon>Nocardia</taxon>
    </lineage>
</organism>
<comment type="cofactor">
    <cofactor evidence="1">
        <name>FAD</name>
        <dbReference type="ChEBI" id="CHEBI:57692"/>
    </cofactor>
</comment>
<evidence type="ECO:0000256" key="4">
    <source>
        <dbReference type="ARBA" id="ARBA00013076"/>
    </source>
</evidence>
<accession>A0A6G9YZK1</accession>
<keyword evidence="7" id="KW-0274">FAD</keyword>
<keyword evidence="10 16" id="KW-0503">Monooxygenase</keyword>
<dbReference type="SUPFAM" id="SSF51905">
    <property type="entry name" value="FAD/NAD(P)-binding domain"/>
    <property type="match status" value="2"/>
</dbReference>
<keyword evidence="6" id="KW-0285">Flavoprotein</keyword>
<dbReference type="Proteomes" id="UP000500953">
    <property type="component" value="Chromosome"/>
</dbReference>
<evidence type="ECO:0000313" key="16">
    <source>
        <dbReference type="EMBL" id="QIS18243.1"/>
    </source>
</evidence>
<dbReference type="InterPro" id="IPR036188">
    <property type="entry name" value="FAD/NAD-bd_sf"/>
</dbReference>
<evidence type="ECO:0000256" key="6">
    <source>
        <dbReference type="ARBA" id="ARBA00022630"/>
    </source>
</evidence>
<dbReference type="PRINTS" id="PR00368">
    <property type="entry name" value="FADPNR"/>
</dbReference>
<evidence type="ECO:0000256" key="14">
    <source>
        <dbReference type="ARBA" id="ARBA00032738"/>
    </source>
</evidence>
<dbReference type="EC" id="1.14.13.59" evidence="4"/>
<evidence type="ECO:0000256" key="9">
    <source>
        <dbReference type="ARBA" id="ARBA00023002"/>
    </source>
</evidence>
<evidence type="ECO:0000313" key="17">
    <source>
        <dbReference type="Proteomes" id="UP000500953"/>
    </source>
</evidence>
<evidence type="ECO:0000256" key="5">
    <source>
        <dbReference type="ARBA" id="ARBA00016406"/>
    </source>
</evidence>
<dbReference type="GO" id="GO:0047091">
    <property type="term" value="F:L-lysine 6-monooxygenase (NADPH) activity"/>
    <property type="evidence" value="ECO:0007669"/>
    <property type="project" value="UniProtKB-EC"/>
</dbReference>
<comment type="similarity">
    <text evidence="3">Belongs to the lysine N(6)-hydroxylase/L-ornithine N(5)-oxygenase family.</text>
</comment>
<keyword evidence="8" id="KW-0521">NADP</keyword>
<reference evidence="16 17" key="1">
    <citation type="journal article" date="2019" name="ACS Chem. Biol.">
        <title>Identification and Mobilization of a Cryptic Antibiotic Biosynthesis Gene Locus from a Human-Pathogenic Nocardia Isolate.</title>
        <authorList>
            <person name="Herisse M."/>
            <person name="Ishida K."/>
            <person name="Porter J.L."/>
            <person name="Howden B."/>
            <person name="Hertweck C."/>
            <person name="Stinear T.P."/>
            <person name="Pidot S.J."/>
        </authorList>
    </citation>
    <scope>NUCLEOTIDE SEQUENCE [LARGE SCALE GENOMIC DNA]</scope>
    <source>
        <strain evidence="16 17">AUSMDU00012715</strain>
    </source>
</reference>
<dbReference type="EMBL" id="CP046173">
    <property type="protein sequence ID" value="QIS18243.1"/>
    <property type="molecule type" value="Genomic_DNA"/>
</dbReference>
<evidence type="ECO:0000256" key="8">
    <source>
        <dbReference type="ARBA" id="ARBA00022857"/>
    </source>
</evidence>
<dbReference type="Pfam" id="PF13434">
    <property type="entry name" value="Lys_Orn_oxgnase"/>
    <property type="match status" value="1"/>
</dbReference>
<comment type="catalytic activity">
    <reaction evidence="15">
        <text>L-lysine + NADPH + O2 = N(6)-hydroxy-L-lysine + NADP(+) + H2O</text>
        <dbReference type="Rhea" id="RHEA:23228"/>
        <dbReference type="ChEBI" id="CHEBI:15377"/>
        <dbReference type="ChEBI" id="CHEBI:15379"/>
        <dbReference type="ChEBI" id="CHEBI:32551"/>
        <dbReference type="ChEBI" id="CHEBI:57783"/>
        <dbReference type="ChEBI" id="CHEBI:57820"/>
        <dbReference type="ChEBI" id="CHEBI:58349"/>
        <dbReference type="EC" id="1.14.13.59"/>
    </reaction>
</comment>
<proteinExistence type="inferred from homology"/>
<dbReference type="AlphaFoldDB" id="A0A6G9YZK1"/>
<evidence type="ECO:0000256" key="7">
    <source>
        <dbReference type="ARBA" id="ARBA00022827"/>
    </source>
</evidence>
<keyword evidence="9" id="KW-0560">Oxidoreductase</keyword>
<evidence type="ECO:0000256" key="12">
    <source>
        <dbReference type="ARBA" id="ARBA00031158"/>
    </source>
</evidence>
<evidence type="ECO:0000256" key="1">
    <source>
        <dbReference type="ARBA" id="ARBA00001974"/>
    </source>
</evidence>
<dbReference type="PANTHER" id="PTHR42802:SF1">
    <property type="entry name" value="L-ORNITHINE N(5)-MONOOXYGENASE"/>
    <property type="match status" value="1"/>
</dbReference>
<evidence type="ECO:0000256" key="3">
    <source>
        <dbReference type="ARBA" id="ARBA00007588"/>
    </source>
</evidence>
<comment type="pathway">
    <text evidence="2">Siderophore biosynthesis; mycobactin biosynthesis.</text>
</comment>